<reference evidence="1" key="1">
    <citation type="submission" date="2020-02" db="EMBL/GenBank/DDBJ databases">
        <authorList>
            <person name="Meier V. D."/>
        </authorList>
    </citation>
    <scope>NUCLEOTIDE SEQUENCE</scope>
    <source>
        <strain evidence="1">AVDCRST_MAG38</strain>
    </source>
</reference>
<protein>
    <recommendedName>
        <fullName evidence="2">DUF2383 domain-containing protein</fullName>
    </recommendedName>
</protein>
<accession>A0A6J4RD83</accession>
<evidence type="ECO:0008006" key="2">
    <source>
        <dbReference type="Google" id="ProtNLM"/>
    </source>
</evidence>
<dbReference type="EMBL" id="CADCVJ010000016">
    <property type="protein sequence ID" value="CAA9462557.1"/>
    <property type="molecule type" value="Genomic_DNA"/>
</dbReference>
<name>A0A6J4RD83_9ACTN</name>
<organism evidence="1">
    <name type="scientific">uncultured Solirubrobacteraceae bacterium</name>
    <dbReference type="NCBI Taxonomy" id="1162706"/>
    <lineage>
        <taxon>Bacteria</taxon>
        <taxon>Bacillati</taxon>
        <taxon>Actinomycetota</taxon>
        <taxon>Thermoleophilia</taxon>
        <taxon>Solirubrobacterales</taxon>
        <taxon>Solirubrobacteraceae</taxon>
        <taxon>environmental samples</taxon>
    </lineage>
</organism>
<proteinExistence type="predicted"/>
<gene>
    <name evidence="1" type="ORF">AVDCRST_MAG38-272</name>
</gene>
<evidence type="ECO:0000313" key="1">
    <source>
        <dbReference type="EMBL" id="CAA9462557.1"/>
    </source>
</evidence>
<dbReference type="AlphaFoldDB" id="A0A6J4RD83"/>
<sequence length="152" mass="16400">MSYVTREAREQLLETIAEATERLGAGLAALGVAYEQLPDANADQLEEALFRPVQLAYGRLQRTHAGFAERHGLPGRAFEPSVGSTRPHQARELVEDAVSAVVDADYTLTDLQDSMMPVEVGDPELRAGLAEVRELIGGLEIRAGGFLGTLGR</sequence>